<evidence type="ECO:0000256" key="1">
    <source>
        <dbReference type="SAM" id="Phobius"/>
    </source>
</evidence>
<protein>
    <recommendedName>
        <fullName evidence="4">DUF4760 domain-containing protein</fullName>
    </recommendedName>
</protein>
<accession>A0ABS3ZIY9</accession>
<evidence type="ECO:0008006" key="4">
    <source>
        <dbReference type="Google" id="ProtNLM"/>
    </source>
</evidence>
<feature type="transmembrane region" description="Helical" evidence="1">
    <location>
        <begin position="75"/>
        <end position="94"/>
    </location>
</feature>
<reference evidence="2 3" key="1">
    <citation type="submission" date="2021-02" db="EMBL/GenBank/DDBJ databases">
        <title>Lactate utilizing bacteria of the human gut.</title>
        <authorList>
            <person name="Sheridan P.O."/>
        </authorList>
    </citation>
    <scope>NUCLEOTIDE SEQUENCE [LARGE SCALE GENOMIC DNA]</scope>
    <source>
        <strain evidence="2 3">HTF-83D</strain>
    </source>
</reference>
<keyword evidence="1" id="KW-1133">Transmembrane helix</keyword>
<organism evidence="2 3">
    <name type="scientific">Anaerobutyricum soehngenii</name>
    <dbReference type="NCBI Taxonomy" id="105843"/>
    <lineage>
        <taxon>Bacteria</taxon>
        <taxon>Bacillati</taxon>
        <taxon>Bacillota</taxon>
        <taxon>Clostridia</taxon>
        <taxon>Lachnospirales</taxon>
        <taxon>Lachnospiraceae</taxon>
        <taxon>Anaerobutyricum</taxon>
    </lineage>
</organism>
<gene>
    <name evidence="2" type="ORF">JYQ75_05595</name>
</gene>
<dbReference type="RefSeq" id="WP_209293330.1">
    <property type="nucleotide sequence ID" value="NZ_JAFIQO010000111.1"/>
</dbReference>
<comment type="caution">
    <text evidence="2">The sequence shown here is derived from an EMBL/GenBank/DDBJ whole genome shotgun (WGS) entry which is preliminary data.</text>
</comment>
<dbReference type="EMBL" id="JAFIQO010000111">
    <property type="protein sequence ID" value="MBP0056874.1"/>
    <property type="molecule type" value="Genomic_DNA"/>
</dbReference>
<dbReference type="Proteomes" id="UP001315001">
    <property type="component" value="Unassembled WGS sequence"/>
</dbReference>
<keyword evidence="1" id="KW-0812">Transmembrane</keyword>
<keyword evidence="1" id="KW-0472">Membrane</keyword>
<sequence length="266" mass="31586">MEKKIILEKKMKREKYNFIKNLILFDYQKTLLKLTMILFIGVIWVIRGSTAPLIVDNSIFRNLFFSDPTGDKTTYNIGISLIAAYIFYLVQVHLPEKKRVKRNLSVFSFAHRHEIYIINQYIVAWQQFFKDEGVCQFHEFEYTLNNNQRGTVNKEFYLETIDELSNCFEQIISSQAFLDSDVAYKEFIIRAKYTIDGCLKYMNDQFPTWSEEILLANDYKEVLAMITQNLKPIQNRLSRIEKYYLKVIEIVPYHGKSETQKLAEKI</sequence>
<proteinExistence type="predicted"/>
<keyword evidence="3" id="KW-1185">Reference proteome</keyword>
<evidence type="ECO:0000313" key="2">
    <source>
        <dbReference type="EMBL" id="MBP0056874.1"/>
    </source>
</evidence>
<name>A0ABS3ZIY9_9FIRM</name>
<evidence type="ECO:0000313" key="3">
    <source>
        <dbReference type="Proteomes" id="UP001315001"/>
    </source>
</evidence>